<feature type="compositionally biased region" description="Basic and acidic residues" evidence="2">
    <location>
        <begin position="189"/>
        <end position="208"/>
    </location>
</feature>
<comment type="caution">
    <text evidence="3">The sequence shown here is derived from an EMBL/GenBank/DDBJ whole genome shotgun (WGS) entry which is preliminary data.</text>
</comment>
<sequence length="295" mass="31589">MTVDDDLNSLYGLRPEEFTARRNELAAAAKKRGDVLAAKVIAAAKRPTTAAWVVNLLVLTDATARSKLTSLHESLRAAHAAMDGQRIRELSTAQRLLVQGLARAGFAAAELPDPPAALRDDVTGTLQAAIADPEVTARLGRLSRAEEWSGFGDFGASSVVITRARSDSGSSPRATPPPPSLPSLPSPEEQSHEDAAAVEEARRRRDATASELGGARAAHDGALATLKEHRHKVATARRRYEKVLETLAAAQHDLEAADAQLDLAQQSADELQNRLRTAEEAAVQAESQLIRLTRE</sequence>
<evidence type="ECO:0000313" key="4">
    <source>
        <dbReference type="Proteomes" id="UP000694460"/>
    </source>
</evidence>
<evidence type="ECO:0000256" key="1">
    <source>
        <dbReference type="SAM" id="Coils"/>
    </source>
</evidence>
<evidence type="ECO:0008006" key="5">
    <source>
        <dbReference type="Google" id="ProtNLM"/>
    </source>
</evidence>
<proteinExistence type="predicted"/>
<protein>
    <recommendedName>
        <fullName evidence="5">Transposase</fullName>
    </recommendedName>
</protein>
<organism evidence="3 4">
    <name type="scientific">Mycolicibacterium lutetiense</name>
    <dbReference type="NCBI Taxonomy" id="1641992"/>
    <lineage>
        <taxon>Bacteria</taxon>
        <taxon>Bacillati</taxon>
        <taxon>Actinomycetota</taxon>
        <taxon>Actinomycetes</taxon>
        <taxon>Mycobacteriales</taxon>
        <taxon>Mycobacteriaceae</taxon>
        <taxon>Mycolicibacterium</taxon>
    </lineage>
</organism>
<evidence type="ECO:0000256" key="2">
    <source>
        <dbReference type="SAM" id="MobiDB-lite"/>
    </source>
</evidence>
<feature type="coiled-coil region" evidence="1">
    <location>
        <begin position="226"/>
        <end position="295"/>
    </location>
</feature>
<dbReference type="Proteomes" id="UP000694460">
    <property type="component" value="Unassembled WGS sequence"/>
</dbReference>
<dbReference type="EMBL" id="JAGIOP010000002">
    <property type="protein sequence ID" value="MBP2452302.1"/>
    <property type="molecule type" value="Genomic_DNA"/>
</dbReference>
<gene>
    <name evidence="3" type="ORF">JOF57_002215</name>
</gene>
<accession>A0ABS4ZS18</accession>
<dbReference type="RefSeq" id="WP_209916402.1">
    <property type="nucleotide sequence ID" value="NZ_JAGIOP010000002.1"/>
</dbReference>
<keyword evidence="1" id="KW-0175">Coiled coil</keyword>
<feature type="compositionally biased region" description="Pro residues" evidence="2">
    <location>
        <begin position="174"/>
        <end position="185"/>
    </location>
</feature>
<feature type="region of interest" description="Disordered" evidence="2">
    <location>
        <begin position="164"/>
        <end position="222"/>
    </location>
</feature>
<evidence type="ECO:0000313" key="3">
    <source>
        <dbReference type="EMBL" id="MBP2452302.1"/>
    </source>
</evidence>
<name>A0ABS4ZS18_9MYCO</name>
<dbReference type="SUPFAM" id="SSF57997">
    <property type="entry name" value="Tropomyosin"/>
    <property type="match status" value="1"/>
</dbReference>
<reference evidence="3 4" key="1">
    <citation type="submission" date="2021-03" db="EMBL/GenBank/DDBJ databases">
        <title>Sequencing the genomes of 1000 actinobacteria strains.</title>
        <authorList>
            <person name="Klenk H.-P."/>
        </authorList>
    </citation>
    <scope>NUCLEOTIDE SEQUENCE [LARGE SCALE GENOMIC DNA]</scope>
    <source>
        <strain evidence="3 4">DSM 46713</strain>
    </source>
</reference>
<keyword evidence="4" id="KW-1185">Reference proteome</keyword>